<comment type="subcellular location">
    <subcellularLocation>
        <location evidence="1">Cell membrane</location>
        <topology evidence="1">Multi-pass membrane protein</topology>
    </subcellularLocation>
</comment>
<comment type="caution">
    <text evidence="9">The sequence shown here is derived from an EMBL/GenBank/DDBJ whole genome shotgun (WGS) entry which is preliminary data.</text>
</comment>
<dbReference type="RefSeq" id="WP_129185494.1">
    <property type="nucleotide sequence ID" value="NZ_JAGIOG010000001.1"/>
</dbReference>
<organism evidence="9 10">
    <name type="scientific">Aeromicrobium fastidiosum</name>
    <dbReference type="NCBI Taxonomy" id="52699"/>
    <lineage>
        <taxon>Bacteria</taxon>
        <taxon>Bacillati</taxon>
        <taxon>Actinomycetota</taxon>
        <taxon>Actinomycetes</taxon>
        <taxon>Propionibacteriales</taxon>
        <taxon>Nocardioidaceae</taxon>
        <taxon>Aeromicrobium</taxon>
    </lineage>
</organism>
<evidence type="ECO:0000256" key="4">
    <source>
        <dbReference type="ARBA" id="ARBA00022989"/>
    </source>
</evidence>
<dbReference type="InterPro" id="IPR027379">
    <property type="entry name" value="CLS_N"/>
</dbReference>
<keyword evidence="4 7" id="KW-1133">Transmembrane helix</keyword>
<accession>A0A641AIX5</accession>
<evidence type="ECO:0000259" key="8">
    <source>
        <dbReference type="Pfam" id="PF13396"/>
    </source>
</evidence>
<sequence>MGKALVLVLGVVLVVYAIFDLIATPRPQVKLLPKIAWFVIVLVPFVGPLLWLFVGHARPSAPPRPGSTGGGWTPPPAPRGPDDDPDYLRGL</sequence>
<gene>
    <name evidence="9" type="ORF">ESP62_015820</name>
</gene>
<evidence type="ECO:0000256" key="7">
    <source>
        <dbReference type="SAM" id="Phobius"/>
    </source>
</evidence>
<proteinExistence type="predicted"/>
<protein>
    <submittedName>
        <fullName evidence="9">PLDc_N domain-containing protein</fullName>
    </submittedName>
</protein>
<evidence type="ECO:0000313" key="10">
    <source>
        <dbReference type="Proteomes" id="UP001515100"/>
    </source>
</evidence>
<evidence type="ECO:0000256" key="1">
    <source>
        <dbReference type="ARBA" id="ARBA00004651"/>
    </source>
</evidence>
<dbReference type="Proteomes" id="UP001515100">
    <property type="component" value="Unassembled WGS sequence"/>
</dbReference>
<dbReference type="GO" id="GO:0005886">
    <property type="term" value="C:plasma membrane"/>
    <property type="evidence" value="ECO:0007669"/>
    <property type="project" value="UniProtKB-SubCell"/>
</dbReference>
<keyword evidence="3 7" id="KW-0812">Transmembrane</keyword>
<evidence type="ECO:0000256" key="2">
    <source>
        <dbReference type="ARBA" id="ARBA00022475"/>
    </source>
</evidence>
<evidence type="ECO:0000256" key="5">
    <source>
        <dbReference type="ARBA" id="ARBA00023136"/>
    </source>
</evidence>
<evidence type="ECO:0000256" key="3">
    <source>
        <dbReference type="ARBA" id="ARBA00022692"/>
    </source>
</evidence>
<keyword evidence="2" id="KW-1003">Cell membrane</keyword>
<dbReference type="AlphaFoldDB" id="A0A641AIX5"/>
<feature type="transmembrane region" description="Helical" evidence="7">
    <location>
        <begin position="35"/>
        <end position="54"/>
    </location>
</feature>
<feature type="region of interest" description="Disordered" evidence="6">
    <location>
        <begin position="60"/>
        <end position="91"/>
    </location>
</feature>
<name>A0A641AIX5_9ACTN</name>
<keyword evidence="5 7" id="KW-0472">Membrane</keyword>
<reference evidence="9" key="1">
    <citation type="submission" date="2019-09" db="EMBL/GenBank/DDBJ databases">
        <authorList>
            <person name="Li J."/>
        </authorList>
    </citation>
    <scope>NUCLEOTIDE SEQUENCE [LARGE SCALE GENOMIC DNA]</scope>
    <source>
        <strain evidence="9">NRBC 14897</strain>
    </source>
</reference>
<feature type="domain" description="Cardiolipin synthase N-terminal" evidence="8">
    <location>
        <begin position="12"/>
        <end position="55"/>
    </location>
</feature>
<dbReference type="EMBL" id="SDPP02000004">
    <property type="protein sequence ID" value="KAA1374843.1"/>
    <property type="molecule type" value="Genomic_DNA"/>
</dbReference>
<dbReference type="OrthoDB" id="3298527at2"/>
<evidence type="ECO:0000256" key="6">
    <source>
        <dbReference type="SAM" id="MobiDB-lite"/>
    </source>
</evidence>
<evidence type="ECO:0000313" key="9">
    <source>
        <dbReference type="EMBL" id="KAA1374843.1"/>
    </source>
</evidence>
<keyword evidence="10" id="KW-1185">Reference proteome</keyword>
<dbReference type="Pfam" id="PF13396">
    <property type="entry name" value="PLDc_N"/>
    <property type="match status" value="1"/>
</dbReference>